<comment type="similarity">
    <text evidence="1">Belongs to the peptidase C1 family.</text>
</comment>
<dbReference type="Pfam" id="PF00112">
    <property type="entry name" value="Peptidase_C1"/>
    <property type="match status" value="1"/>
</dbReference>
<evidence type="ECO:0000256" key="2">
    <source>
        <dbReference type="SAM" id="SignalP"/>
    </source>
</evidence>
<organism evidence="5 6">
    <name type="scientific">Tetradesmus obliquus</name>
    <name type="common">Green alga</name>
    <name type="synonym">Acutodesmus obliquus</name>
    <dbReference type="NCBI Taxonomy" id="3088"/>
    <lineage>
        <taxon>Eukaryota</taxon>
        <taxon>Viridiplantae</taxon>
        <taxon>Chlorophyta</taxon>
        <taxon>core chlorophytes</taxon>
        <taxon>Chlorophyceae</taxon>
        <taxon>CS clade</taxon>
        <taxon>Sphaeropleales</taxon>
        <taxon>Scenedesmaceae</taxon>
        <taxon>Tetradesmus</taxon>
    </lineage>
</organism>
<feature type="domain" description="Peptidase C1A papain C-terminal" evidence="4">
    <location>
        <begin position="59"/>
        <end position="290"/>
    </location>
</feature>
<dbReference type="PROSITE" id="PS50231">
    <property type="entry name" value="RICIN_B_LECTIN"/>
    <property type="match status" value="2"/>
</dbReference>
<dbReference type="Gene3D" id="2.80.10.50">
    <property type="match status" value="2"/>
</dbReference>
<evidence type="ECO:0000259" key="4">
    <source>
        <dbReference type="SMART" id="SM00645"/>
    </source>
</evidence>
<dbReference type="PANTHER" id="PTHR12411">
    <property type="entry name" value="CYSTEINE PROTEASE FAMILY C1-RELATED"/>
    <property type="match status" value="1"/>
</dbReference>
<dbReference type="CDD" id="cd00161">
    <property type="entry name" value="beta-trefoil_Ricin-like"/>
    <property type="match status" value="1"/>
</dbReference>
<keyword evidence="6" id="KW-1185">Reference proteome</keyword>
<dbReference type="SUPFAM" id="SSF54001">
    <property type="entry name" value="Cysteine proteinases"/>
    <property type="match status" value="1"/>
</dbReference>
<gene>
    <name evidence="5" type="ORF">OEZ85_009377</name>
</gene>
<protein>
    <recommendedName>
        <fullName evidence="7">Ricin B lectin domain-containing protein</fullName>
    </recommendedName>
</protein>
<dbReference type="Proteomes" id="UP001244341">
    <property type="component" value="Chromosome 9b"/>
</dbReference>
<dbReference type="InterPro" id="IPR035992">
    <property type="entry name" value="Ricin_B-like_lectins"/>
</dbReference>
<dbReference type="InterPro" id="IPR013128">
    <property type="entry name" value="Peptidase_C1A"/>
</dbReference>
<dbReference type="SUPFAM" id="SSF50370">
    <property type="entry name" value="Ricin B-like lectins"/>
    <property type="match status" value="2"/>
</dbReference>
<reference evidence="5 6" key="1">
    <citation type="submission" date="2023-05" db="EMBL/GenBank/DDBJ databases">
        <title>A 100% complete, gapless, phased diploid assembly of the Scenedesmus obliquus UTEX 3031 genome.</title>
        <authorList>
            <person name="Biondi T.C."/>
            <person name="Hanschen E.R."/>
            <person name="Kwon T."/>
            <person name="Eng W."/>
            <person name="Kruse C.P.S."/>
            <person name="Koehler S.I."/>
            <person name="Kunde Y."/>
            <person name="Gleasner C.D."/>
            <person name="You Mak K.T."/>
            <person name="Polle J."/>
            <person name="Hovde B.T."/>
            <person name="Starkenburg S.R."/>
        </authorList>
    </citation>
    <scope>NUCLEOTIDE SEQUENCE [LARGE SCALE GENOMIC DNA]</scope>
    <source>
        <strain evidence="5 6">DOE0152z</strain>
    </source>
</reference>
<dbReference type="Pfam" id="PF00652">
    <property type="entry name" value="Ricin_B_lectin"/>
    <property type="match status" value="2"/>
</dbReference>
<sequence length="950" mass="101105">MSLLLAAVTLVAAEAPAVAAGTAQRSLLQVPPRGTGLFYEPKGLQSAPNATRRDIRFKRGAADVAGNQGAGTNATQDQGECSSCVGFAVTAAAEAAINVHKQQNWDKLGLSEQDLSFCKLSPRVNCGAGASYDKVIENFNDGRVGRWASRGCYPYTGFIVNNNCQRADTSCPNQLSGATLSWAYDSNALNTMAMVKHRIMLSGGVIASMAMSDDAFERFKTYGTQRDDVYSPFEDLARAVSAIMHAIFCYGWWDNPQDSADGWWLCKNSWGPAWGLSGSFKVAYGAAYIMQPNYTFAFEVRASVAQARQRLTQGLSYPPKPGCLQYSPRQLQRLLHLIDDLTTITALVPELGLGLPQVLTDVMASNLGRKLATLGRGPFSLCGKFLEQLLSKVACLSPPQQLTDASPWSGCKPALGSSCSARCNSAATAAGLGYRAACTLSGGTATWQVTGSCLAGSTPTSGPITMQADSALCVLAPPLEQLDSQLKLQACGSKPQQFEYKEGQIKLQGAGRDACIGVAGGGRRNGVEVVIYGCDGTANQRWLKDADGALRPLHALESCMDVAGDLKPGTKLQLWECNRSKAQRFSAVFVPYLEDRAGVAPLKANTNLCIAAPKLGYEERVVLQPCSNSSSNTRFIYQQDGSLRVDVLPFADSDWCLDVLQFGSRNGAEVVLWDCTGKHNQRWWKDANGALRPMHALSYCLGADGGNARPGAGVQIWECTRSEAQFFALDWVPNFPAPAYLGCFRSAASDSGGSTVLPQLLSDQLTASNVTEQCWKLAAASHWKMQPLFGVSGSKCFGGESLADATGLGPAPQSACVANKPDVVALYQLVQPGAPIPRGCVTDEKAFIRGLPAEASFAALDGLPVNYNAARAFALMKGAKYFAVARTDTGGYGYIFNAEPTTAPMLNVTVGGSSGCYSPCADDASKACGSADGYSNATAPRVWFVYELPK</sequence>
<dbReference type="InterPro" id="IPR000772">
    <property type="entry name" value="Ricin_B_lectin"/>
</dbReference>
<dbReference type="EMBL" id="CP126216">
    <property type="protein sequence ID" value="WIA17877.1"/>
    <property type="molecule type" value="Genomic_DNA"/>
</dbReference>
<dbReference type="SMART" id="SM00458">
    <property type="entry name" value="RICIN"/>
    <property type="match status" value="2"/>
</dbReference>
<keyword evidence="2" id="KW-0732">Signal</keyword>
<dbReference type="Gene3D" id="3.90.70.10">
    <property type="entry name" value="Cysteine proteinases"/>
    <property type="match status" value="1"/>
</dbReference>
<evidence type="ECO:0008006" key="7">
    <source>
        <dbReference type="Google" id="ProtNLM"/>
    </source>
</evidence>
<feature type="signal peptide" evidence="2">
    <location>
        <begin position="1"/>
        <end position="19"/>
    </location>
</feature>
<dbReference type="InterPro" id="IPR038765">
    <property type="entry name" value="Papain-like_cys_pep_sf"/>
</dbReference>
<proteinExistence type="inferred from homology"/>
<dbReference type="InterPro" id="IPR000668">
    <property type="entry name" value="Peptidase_C1A_C"/>
</dbReference>
<evidence type="ECO:0000259" key="3">
    <source>
        <dbReference type="SMART" id="SM00458"/>
    </source>
</evidence>
<feature type="domain" description="Ricin B lectin" evidence="3">
    <location>
        <begin position="596"/>
        <end position="730"/>
    </location>
</feature>
<evidence type="ECO:0000256" key="1">
    <source>
        <dbReference type="ARBA" id="ARBA00008455"/>
    </source>
</evidence>
<evidence type="ECO:0000313" key="6">
    <source>
        <dbReference type="Proteomes" id="UP001244341"/>
    </source>
</evidence>
<feature type="chain" id="PRO_5047352323" description="Ricin B lectin domain-containing protein" evidence="2">
    <location>
        <begin position="20"/>
        <end position="950"/>
    </location>
</feature>
<accession>A0ABY8U9D4</accession>
<feature type="domain" description="Ricin B lectin" evidence="3">
    <location>
        <begin position="462"/>
        <end position="588"/>
    </location>
</feature>
<dbReference type="SMART" id="SM00645">
    <property type="entry name" value="Pept_C1"/>
    <property type="match status" value="1"/>
</dbReference>
<name>A0ABY8U9D4_TETOB</name>
<evidence type="ECO:0000313" key="5">
    <source>
        <dbReference type="EMBL" id="WIA17877.1"/>
    </source>
</evidence>